<dbReference type="PATRIC" id="fig|555500.3.peg.1370"/>
<name>K2PVS3_9FLAO</name>
<protein>
    <submittedName>
        <fullName evidence="1">Uncharacterized protein</fullName>
    </submittedName>
</protein>
<keyword evidence="2" id="KW-1185">Reference proteome</keyword>
<dbReference type="eggNOG" id="ENOG5032WUY">
    <property type="taxonomic scope" value="Bacteria"/>
</dbReference>
<accession>K2PVS3</accession>
<dbReference type="Proteomes" id="UP000007364">
    <property type="component" value="Unassembled WGS sequence"/>
</dbReference>
<dbReference type="RefSeq" id="WP_008991190.1">
    <property type="nucleotide sequence ID" value="NZ_AMSG01000006.1"/>
</dbReference>
<proteinExistence type="predicted"/>
<dbReference type="EMBL" id="AMSG01000006">
    <property type="protein sequence ID" value="EKF55609.1"/>
    <property type="molecule type" value="Genomic_DNA"/>
</dbReference>
<dbReference type="STRING" id="555500.I215_06612"/>
<evidence type="ECO:0000313" key="1">
    <source>
        <dbReference type="EMBL" id="EKF55609.1"/>
    </source>
</evidence>
<organism evidence="1 2">
    <name type="scientific">Galbibacter marinus</name>
    <dbReference type="NCBI Taxonomy" id="555500"/>
    <lineage>
        <taxon>Bacteria</taxon>
        <taxon>Pseudomonadati</taxon>
        <taxon>Bacteroidota</taxon>
        <taxon>Flavobacteriia</taxon>
        <taxon>Flavobacteriales</taxon>
        <taxon>Flavobacteriaceae</taxon>
        <taxon>Galbibacter</taxon>
    </lineage>
</organism>
<dbReference type="AlphaFoldDB" id="K2PVS3"/>
<gene>
    <name evidence="1" type="ORF">I215_06612</name>
</gene>
<comment type="caution">
    <text evidence="1">The sequence shown here is derived from an EMBL/GenBank/DDBJ whole genome shotgun (WGS) entry which is preliminary data.</text>
</comment>
<reference evidence="1 2" key="1">
    <citation type="journal article" date="2012" name="J. Bacteriol.">
        <title>Genome Sequence of Galbibacter marinum Type Strain ck-I2-15.</title>
        <authorList>
            <person name="Lai Q."/>
            <person name="Li C."/>
            <person name="Shao Z."/>
        </authorList>
    </citation>
    <scope>NUCLEOTIDE SEQUENCE [LARGE SCALE GENOMIC DNA]</scope>
    <source>
        <strain evidence="2">ck-I2-15</strain>
    </source>
</reference>
<sequence length="602" mass="70702">MQCKYNIDITDSVKFVKDLKTKPFVEIDGEHIWSLGYDTKPFDDEYDPPDKFPNCCGYHKSIVEHTDEWLIKFPNCCESHKKLKTKYWFKKENYKFLSLKVVNELAFTENFIAKNLESDLWYKNITDYIEYSIDSFGIPNIGGDRYLGNLKHWLKSTEPTDFDFPESKRSKLLEFIDKFYSPGKKINTDLNILHTTFQKWLKTFPDLPFFKELKEKLKGKIPFNLLLYETNHNRFTGLTKAKIRTQSELIEILINSTKNLLGTINTPKLFANGLISDKVKYQIDLLNEQHKVRQNQLLIDYSKNEVKYVKIIKKWLKNERLFLSELKPIIKNYNSMPKLFTTEKREAFDKPYLKVFLRDKSEIEEAASLISSLQSVRKANVTDNAEKDITVYPAKTYSVDEMIAEIDIALDSYLTGGTLDPVFEDKIDSLSEKGYEDILTHIRYYGKNLEKFKKLYDKFDEEGFREFFLPHLNSISKKHSATGETFNKIGKTDILIQDENGINVFIAECKLWKGELELLKAVDQLLERYVTWRDEKVALIIFNKDMKKFSELLTKASKKLTEHPLFDNYIGPTSDTSFRYLFKHPDDNSKKVYLELIVFNCI</sequence>
<evidence type="ECO:0000313" key="2">
    <source>
        <dbReference type="Proteomes" id="UP000007364"/>
    </source>
</evidence>